<keyword evidence="3" id="KW-1185">Reference proteome</keyword>
<dbReference type="RefSeq" id="WP_183675107.1">
    <property type="nucleotide sequence ID" value="NZ_CBCRYX010000009.1"/>
</dbReference>
<reference evidence="2 3" key="1">
    <citation type="submission" date="2020-08" db="EMBL/GenBank/DDBJ databases">
        <title>Genomic Encyclopedia of Type Strains, Phase IV (KMG-IV): sequencing the most valuable type-strain genomes for metagenomic binning, comparative biology and taxonomic classification.</title>
        <authorList>
            <person name="Goeker M."/>
        </authorList>
    </citation>
    <scope>NUCLEOTIDE SEQUENCE [LARGE SCALE GENOMIC DNA]</scope>
    <source>
        <strain evidence="2 3">DSM 19163</strain>
    </source>
</reference>
<gene>
    <name evidence="2" type="ORF">HNQ45_001394</name>
</gene>
<keyword evidence="1" id="KW-1133">Transmembrane helix</keyword>
<dbReference type="AlphaFoldDB" id="A0A9Q2D0N7"/>
<organism evidence="2 3">
    <name type="scientific">Nosocomiicoccus ampullae</name>
    <dbReference type="NCBI Taxonomy" id="489910"/>
    <lineage>
        <taxon>Bacteria</taxon>
        <taxon>Bacillati</taxon>
        <taxon>Bacillota</taxon>
        <taxon>Bacilli</taxon>
        <taxon>Bacillales</taxon>
        <taxon>Staphylococcaceae</taxon>
        <taxon>Nosocomiicoccus</taxon>
    </lineage>
</organism>
<evidence type="ECO:0000313" key="2">
    <source>
        <dbReference type="EMBL" id="MBB5176506.1"/>
    </source>
</evidence>
<dbReference type="EMBL" id="JACHHF010000008">
    <property type="protein sequence ID" value="MBB5176506.1"/>
    <property type="molecule type" value="Genomic_DNA"/>
</dbReference>
<evidence type="ECO:0000313" key="3">
    <source>
        <dbReference type="Proteomes" id="UP000579136"/>
    </source>
</evidence>
<feature type="transmembrane region" description="Helical" evidence="1">
    <location>
        <begin position="6"/>
        <end position="33"/>
    </location>
</feature>
<evidence type="ECO:0000256" key="1">
    <source>
        <dbReference type="SAM" id="Phobius"/>
    </source>
</evidence>
<name>A0A9Q2D0N7_9STAP</name>
<accession>A0A9Q2D0N7</accession>
<keyword evidence="1" id="KW-0472">Membrane</keyword>
<sequence>MDLIKGLFSFLFKTILVLTAFTGIGLVVAYFVVKKDVEEIQEFTERIRLEMEE</sequence>
<proteinExistence type="predicted"/>
<protein>
    <submittedName>
        <fullName evidence="2">Uncharacterized protein</fullName>
    </submittedName>
</protein>
<keyword evidence="1" id="KW-0812">Transmembrane</keyword>
<dbReference type="Proteomes" id="UP000579136">
    <property type="component" value="Unassembled WGS sequence"/>
</dbReference>
<comment type="caution">
    <text evidence="2">The sequence shown here is derived from an EMBL/GenBank/DDBJ whole genome shotgun (WGS) entry which is preliminary data.</text>
</comment>